<evidence type="ECO:0000313" key="2">
    <source>
        <dbReference type="Proteomes" id="UP000031668"/>
    </source>
</evidence>
<accession>A0A0C2MPZ8</accession>
<protein>
    <submittedName>
        <fullName evidence="1">Uncharacterized protein</fullName>
    </submittedName>
</protein>
<dbReference type="EMBL" id="JWZT01002464">
    <property type="protein sequence ID" value="KII69336.1"/>
    <property type="molecule type" value="Genomic_DNA"/>
</dbReference>
<proteinExistence type="predicted"/>
<gene>
    <name evidence="1" type="ORF">RF11_07115</name>
</gene>
<keyword evidence="2" id="KW-1185">Reference proteome</keyword>
<dbReference type="OrthoDB" id="7668193at2759"/>
<dbReference type="AlphaFoldDB" id="A0A0C2MPZ8"/>
<name>A0A0C2MPZ8_THEKT</name>
<reference evidence="1 2" key="1">
    <citation type="journal article" date="2014" name="Genome Biol. Evol.">
        <title>The genome of the myxosporean Thelohanellus kitauei shows adaptations to nutrient acquisition within its fish host.</title>
        <authorList>
            <person name="Yang Y."/>
            <person name="Xiong J."/>
            <person name="Zhou Z."/>
            <person name="Huo F."/>
            <person name="Miao W."/>
            <person name="Ran C."/>
            <person name="Liu Y."/>
            <person name="Zhang J."/>
            <person name="Feng J."/>
            <person name="Wang M."/>
            <person name="Wang M."/>
            <person name="Wang L."/>
            <person name="Yao B."/>
        </authorList>
    </citation>
    <scope>NUCLEOTIDE SEQUENCE [LARGE SCALE GENOMIC DNA]</scope>
    <source>
        <strain evidence="1">Wuqing</strain>
    </source>
</reference>
<evidence type="ECO:0000313" key="1">
    <source>
        <dbReference type="EMBL" id="KII69336.1"/>
    </source>
</evidence>
<comment type="caution">
    <text evidence="1">The sequence shown here is derived from an EMBL/GenBank/DDBJ whole genome shotgun (WGS) entry which is preliminary data.</text>
</comment>
<dbReference type="Proteomes" id="UP000031668">
    <property type="component" value="Unassembled WGS sequence"/>
</dbReference>
<organism evidence="1 2">
    <name type="scientific">Thelohanellus kitauei</name>
    <name type="common">Myxosporean</name>
    <dbReference type="NCBI Taxonomy" id="669202"/>
    <lineage>
        <taxon>Eukaryota</taxon>
        <taxon>Metazoa</taxon>
        <taxon>Cnidaria</taxon>
        <taxon>Myxozoa</taxon>
        <taxon>Myxosporea</taxon>
        <taxon>Bivalvulida</taxon>
        <taxon>Platysporina</taxon>
        <taxon>Myxobolidae</taxon>
        <taxon>Thelohanellus</taxon>
    </lineage>
</organism>
<sequence length="132" mass="15569">MKLNKSVSAFWDAGHVAFFKAQHHPFNKEHFCGHFMVSFERFFSSGIHECIFIIDKVKERRQVNIPSTLLAFLYRIENLLPKWKNIVKPASPRSETDLFTGYCNSVFPSLQFYISYFEILNYFPVALFKTME</sequence>